<dbReference type="AlphaFoldDB" id="A0A0B7GXH2"/>
<organism evidence="1 2">
    <name type="scientific">Treponema phagedenis</name>
    <dbReference type="NCBI Taxonomy" id="162"/>
    <lineage>
        <taxon>Bacteria</taxon>
        <taxon>Pseudomonadati</taxon>
        <taxon>Spirochaetota</taxon>
        <taxon>Spirochaetia</taxon>
        <taxon>Spirochaetales</taxon>
        <taxon>Treponemataceae</taxon>
        <taxon>Treponema</taxon>
    </lineage>
</organism>
<dbReference type="RefSeq" id="WP_044635067.1">
    <property type="nucleotide sequence ID" value="NZ_CDNC01000051.1"/>
</dbReference>
<keyword evidence="2" id="KW-1185">Reference proteome</keyword>
<reference evidence="2" key="1">
    <citation type="submission" date="2015-01" db="EMBL/GenBank/DDBJ databases">
        <authorList>
            <person name="Manzoor Shahid"/>
            <person name="Zubair Saima"/>
        </authorList>
    </citation>
    <scope>NUCLEOTIDE SEQUENCE [LARGE SCALE GENOMIC DNA]</scope>
    <source>
        <strain evidence="2">V1</strain>
    </source>
</reference>
<dbReference type="Proteomes" id="UP000042527">
    <property type="component" value="Unassembled WGS sequence"/>
</dbReference>
<protein>
    <submittedName>
        <fullName evidence="1">Uncharacterized protein</fullName>
    </submittedName>
</protein>
<evidence type="ECO:0000313" key="1">
    <source>
        <dbReference type="EMBL" id="CEM63374.1"/>
    </source>
</evidence>
<dbReference type="EMBL" id="CDNC01000051">
    <property type="protein sequence ID" value="CEM63374.1"/>
    <property type="molecule type" value="Genomic_DNA"/>
</dbReference>
<proteinExistence type="predicted"/>
<sequence length="72" mass="6562">MSENLPDNAGGSNLPPIDSEGAKAVGVIGGSAAAGAFIGSAIAPGIGSVIGAGIGGAVGSACVIIKTINDGQ</sequence>
<evidence type="ECO:0000313" key="2">
    <source>
        <dbReference type="Proteomes" id="UP000042527"/>
    </source>
</evidence>
<name>A0A0B7GXH2_TREPH</name>
<gene>
    <name evidence="1" type="ORF">TPHV1_90003</name>
</gene>
<accession>A0A0B7GXH2</accession>